<evidence type="ECO:0000313" key="1">
    <source>
        <dbReference type="EMBL" id="KAF7760387.1"/>
    </source>
</evidence>
<evidence type="ECO:0000313" key="2">
    <source>
        <dbReference type="Proteomes" id="UP000629468"/>
    </source>
</evidence>
<organism evidence="1 2">
    <name type="scientific">Agaricus bisporus var. burnettii</name>
    <dbReference type="NCBI Taxonomy" id="192524"/>
    <lineage>
        <taxon>Eukaryota</taxon>
        <taxon>Fungi</taxon>
        <taxon>Dikarya</taxon>
        <taxon>Basidiomycota</taxon>
        <taxon>Agaricomycotina</taxon>
        <taxon>Agaricomycetes</taxon>
        <taxon>Agaricomycetidae</taxon>
        <taxon>Agaricales</taxon>
        <taxon>Agaricineae</taxon>
        <taxon>Agaricaceae</taxon>
        <taxon>Agaricus</taxon>
    </lineage>
</organism>
<gene>
    <name evidence="1" type="ORF">Agabi119p4_11063</name>
</gene>
<name>A0A8H7C135_AGABI</name>
<proteinExistence type="predicted"/>
<sequence>MDEMHGFRLIDFKGWKESEITEMCGGGIPANLAGFWTSRKLSAAEWWSIKPKILLQLNDKREQVITDELFPKRWQNFKEKFDDWVEAQTMDLSLLPRIADLAVMEPFRSILFECLVKTVEFKLDEIDHVAKKWMKSRNEFMFSLLPLDLQERYRTTDFPPLKSLMILRFRRQEDRTTLHDVCGDRIGRCNLSTLQDQRIHRMLPGVNMPWNWSKADLEFDRDGYMIVKDVLQFLGQEPYDAVLDGELNNVKCYCVECASNSQRFTPQGVKEMIAHQLHSHNGNLPAAVSRWHVL</sequence>
<protein>
    <submittedName>
        <fullName evidence="1">Uncharacterized protein</fullName>
    </submittedName>
</protein>
<dbReference type="Proteomes" id="UP000629468">
    <property type="component" value="Unassembled WGS sequence"/>
</dbReference>
<dbReference type="AlphaFoldDB" id="A0A8H7C135"/>
<comment type="caution">
    <text evidence="1">The sequence shown here is derived from an EMBL/GenBank/DDBJ whole genome shotgun (WGS) entry which is preliminary data.</text>
</comment>
<accession>A0A8H7C135</accession>
<dbReference type="EMBL" id="JABXXO010000015">
    <property type="protein sequence ID" value="KAF7760387.1"/>
    <property type="molecule type" value="Genomic_DNA"/>
</dbReference>
<reference evidence="1 2" key="1">
    <citation type="journal article" name="Sci. Rep.">
        <title>Telomere-to-telomere assembled and centromere annotated genomes of the two main subspecies of the button mushroom Agaricus bisporus reveal especially polymorphic chromosome ends.</title>
        <authorList>
            <person name="Sonnenberg A.S.M."/>
            <person name="Sedaghat-Telgerd N."/>
            <person name="Lavrijssen B."/>
            <person name="Ohm R.A."/>
            <person name="Hendrickx P.M."/>
            <person name="Scholtmeijer K."/>
            <person name="Baars J.J.P."/>
            <person name="van Peer A."/>
        </authorList>
    </citation>
    <scope>NUCLEOTIDE SEQUENCE [LARGE SCALE GENOMIC DNA]</scope>
    <source>
        <strain evidence="1 2">H119_p4</strain>
    </source>
</reference>